<reference evidence="1" key="1">
    <citation type="submission" date="2018-02" db="EMBL/GenBank/DDBJ databases">
        <title>Rhizophora mucronata_Transcriptome.</title>
        <authorList>
            <person name="Meera S.P."/>
            <person name="Sreeshan A."/>
            <person name="Augustine A."/>
        </authorList>
    </citation>
    <scope>NUCLEOTIDE SEQUENCE</scope>
    <source>
        <tissue evidence="1">Leaf</tissue>
    </source>
</reference>
<protein>
    <submittedName>
        <fullName evidence="1">Uncharacterized protein</fullName>
    </submittedName>
</protein>
<sequence>MGYSEYRKHMTKLLQILKQSNVLCTSTCREEEKKKDSCKFPIDSTKLKVREGWTINPEIQTKI</sequence>
<organism evidence="1">
    <name type="scientific">Rhizophora mucronata</name>
    <name type="common">Asiatic mangrove</name>
    <dbReference type="NCBI Taxonomy" id="61149"/>
    <lineage>
        <taxon>Eukaryota</taxon>
        <taxon>Viridiplantae</taxon>
        <taxon>Streptophyta</taxon>
        <taxon>Embryophyta</taxon>
        <taxon>Tracheophyta</taxon>
        <taxon>Spermatophyta</taxon>
        <taxon>Magnoliopsida</taxon>
        <taxon>eudicotyledons</taxon>
        <taxon>Gunneridae</taxon>
        <taxon>Pentapetalae</taxon>
        <taxon>rosids</taxon>
        <taxon>fabids</taxon>
        <taxon>Malpighiales</taxon>
        <taxon>Rhizophoraceae</taxon>
        <taxon>Rhizophora</taxon>
    </lineage>
</organism>
<dbReference type="EMBL" id="GGEC01075827">
    <property type="protein sequence ID" value="MBX56311.1"/>
    <property type="molecule type" value="Transcribed_RNA"/>
</dbReference>
<dbReference type="AlphaFoldDB" id="A0A2P2PNQ6"/>
<name>A0A2P2PNQ6_RHIMU</name>
<accession>A0A2P2PNQ6</accession>
<evidence type="ECO:0000313" key="1">
    <source>
        <dbReference type="EMBL" id="MBX56311.1"/>
    </source>
</evidence>
<proteinExistence type="predicted"/>